<comment type="caution">
    <text evidence="2">The sequence shown here is derived from an EMBL/GenBank/DDBJ whole genome shotgun (WGS) entry which is preliminary data.</text>
</comment>
<dbReference type="Pfam" id="PF05685">
    <property type="entry name" value="Uma2"/>
    <property type="match status" value="1"/>
</dbReference>
<dbReference type="InterPro" id="IPR012296">
    <property type="entry name" value="Nuclease_put_TT1808"/>
</dbReference>
<dbReference type="InterPro" id="IPR008538">
    <property type="entry name" value="Uma2"/>
</dbReference>
<protein>
    <submittedName>
        <fullName evidence="2">Uma2 family endonuclease</fullName>
    </submittedName>
</protein>
<dbReference type="PANTHER" id="PTHR35400:SF3">
    <property type="entry name" value="SLL1072 PROTEIN"/>
    <property type="match status" value="1"/>
</dbReference>
<evidence type="ECO:0000313" key="3">
    <source>
        <dbReference type="Proteomes" id="UP001595690"/>
    </source>
</evidence>
<name>A0ABV8C4D6_9PSEU</name>
<keyword evidence="2" id="KW-0540">Nuclease</keyword>
<proteinExistence type="predicted"/>
<organism evidence="2 3">
    <name type="scientific">Lentzea rhizosphaerae</name>
    <dbReference type="NCBI Taxonomy" id="2041025"/>
    <lineage>
        <taxon>Bacteria</taxon>
        <taxon>Bacillati</taxon>
        <taxon>Actinomycetota</taxon>
        <taxon>Actinomycetes</taxon>
        <taxon>Pseudonocardiales</taxon>
        <taxon>Pseudonocardiaceae</taxon>
        <taxon>Lentzea</taxon>
    </lineage>
</organism>
<dbReference type="SUPFAM" id="SSF52980">
    <property type="entry name" value="Restriction endonuclease-like"/>
    <property type="match status" value="1"/>
</dbReference>
<feature type="domain" description="Putative restriction endonuclease" evidence="1">
    <location>
        <begin position="16"/>
        <end position="165"/>
    </location>
</feature>
<sequence length="187" mass="19898">MTTARRLDGYTLDDWESLDPEPGHRIELYQGRFVVSAAPATKHQRAGDRLQSILDAAVAADGMEAVTAVGVRVSEGIGYIPDVVVTTEFVETVSVEVSSVALAVEIVSPSTKKSDCLEKPAAFAAAGVPAYWRVELDQADGPTIYCYRLVDGTYSEVTTLSAGTVGTVAVTGTVSVTFDPADLQKRR</sequence>
<reference evidence="3" key="1">
    <citation type="journal article" date="2019" name="Int. J. Syst. Evol. Microbiol.">
        <title>The Global Catalogue of Microorganisms (GCM) 10K type strain sequencing project: providing services to taxonomists for standard genome sequencing and annotation.</title>
        <authorList>
            <consortium name="The Broad Institute Genomics Platform"/>
            <consortium name="The Broad Institute Genome Sequencing Center for Infectious Disease"/>
            <person name="Wu L."/>
            <person name="Ma J."/>
        </authorList>
    </citation>
    <scope>NUCLEOTIDE SEQUENCE [LARGE SCALE GENOMIC DNA]</scope>
    <source>
        <strain evidence="3">CGMCC 4.7405</strain>
    </source>
</reference>
<keyword evidence="3" id="KW-1185">Reference proteome</keyword>
<dbReference type="RefSeq" id="WP_382378358.1">
    <property type="nucleotide sequence ID" value="NZ_JBHRZI010000031.1"/>
</dbReference>
<evidence type="ECO:0000313" key="2">
    <source>
        <dbReference type="EMBL" id="MFC3896853.1"/>
    </source>
</evidence>
<keyword evidence="2" id="KW-0255">Endonuclease</keyword>
<dbReference type="EMBL" id="JBHRZI010000031">
    <property type="protein sequence ID" value="MFC3896853.1"/>
    <property type="molecule type" value="Genomic_DNA"/>
</dbReference>
<accession>A0ABV8C4D6</accession>
<dbReference type="CDD" id="cd06260">
    <property type="entry name" value="DUF820-like"/>
    <property type="match status" value="1"/>
</dbReference>
<evidence type="ECO:0000259" key="1">
    <source>
        <dbReference type="Pfam" id="PF05685"/>
    </source>
</evidence>
<dbReference type="Proteomes" id="UP001595690">
    <property type="component" value="Unassembled WGS sequence"/>
</dbReference>
<dbReference type="InterPro" id="IPR011335">
    <property type="entry name" value="Restrct_endonuc-II-like"/>
</dbReference>
<keyword evidence="2" id="KW-0378">Hydrolase</keyword>
<dbReference type="PANTHER" id="PTHR35400">
    <property type="entry name" value="SLR1083 PROTEIN"/>
    <property type="match status" value="1"/>
</dbReference>
<dbReference type="GO" id="GO:0004519">
    <property type="term" value="F:endonuclease activity"/>
    <property type="evidence" value="ECO:0007669"/>
    <property type="project" value="UniProtKB-KW"/>
</dbReference>
<dbReference type="Gene3D" id="3.90.1570.10">
    <property type="entry name" value="tt1808, chain A"/>
    <property type="match status" value="1"/>
</dbReference>
<gene>
    <name evidence="2" type="ORF">ACFOWZ_35710</name>
</gene>